<dbReference type="EMBL" id="FQVK01000010">
    <property type="protein sequence ID" value="SHE88313.1"/>
    <property type="molecule type" value="Genomic_DNA"/>
</dbReference>
<feature type="transmembrane region" description="Helical" evidence="2">
    <location>
        <begin position="478"/>
        <end position="495"/>
    </location>
</feature>
<gene>
    <name evidence="3" type="ORF">SAMN05444279_110115</name>
</gene>
<keyword evidence="2" id="KW-1133">Transmembrane helix</keyword>
<organism evidence="3 4">
    <name type="scientific">Ruegeria intermedia</name>
    <dbReference type="NCBI Taxonomy" id="996115"/>
    <lineage>
        <taxon>Bacteria</taxon>
        <taxon>Pseudomonadati</taxon>
        <taxon>Pseudomonadota</taxon>
        <taxon>Alphaproteobacteria</taxon>
        <taxon>Rhodobacterales</taxon>
        <taxon>Roseobacteraceae</taxon>
        <taxon>Ruegeria</taxon>
    </lineage>
</organism>
<feature type="transmembrane region" description="Helical" evidence="2">
    <location>
        <begin position="183"/>
        <end position="205"/>
    </location>
</feature>
<feature type="transmembrane region" description="Helical" evidence="2">
    <location>
        <begin position="383"/>
        <end position="401"/>
    </location>
</feature>
<dbReference type="OrthoDB" id="5422830at2"/>
<dbReference type="InterPro" id="IPR014600">
    <property type="entry name" value="UCP035905_mem"/>
</dbReference>
<dbReference type="PIRSF" id="PIRSF035905">
    <property type="entry name" value="UCP035905_mp"/>
    <property type="match status" value="1"/>
</dbReference>
<evidence type="ECO:0000256" key="2">
    <source>
        <dbReference type="SAM" id="Phobius"/>
    </source>
</evidence>
<feature type="transmembrane region" description="Helical" evidence="2">
    <location>
        <begin position="238"/>
        <end position="256"/>
    </location>
</feature>
<keyword evidence="4" id="KW-1185">Reference proteome</keyword>
<proteinExistence type="predicted"/>
<dbReference type="Proteomes" id="UP000325134">
    <property type="component" value="Unassembled WGS sequence"/>
</dbReference>
<feature type="transmembrane region" description="Helical" evidence="2">
    <location>
        <begin position="507"/>
        <end position="528"/>
    </location>
</feature>
<feature type="transmembrane region" description="Helical" evidence="2">
    <location>
        <begin position="6"/>
        <end position="25"/>
    </location>
</feature>
<dbReference type="RefSeq" id="WP_149775777.1">
    <property type="nucleotide sequence ID" value="NZ_FQVK01000010.1"/>
</dbReference>
<feature type="transmembrane region" description="Helical" evidence="2">
    <location>
        <begin position="780"/>
        <end position="799"/>
    </location>
</feature>
<feature type="region of interest" description="Disordered" evidence="1">
    <location>
        <begin position="44"/>
        <end position="97"/>
    </location>
</feature>
<feature type="compositionally biased region" description="Pro residues" evidence="1">
    <location>
        <begin position="67"/>
        <end position="85"/>
    </location>
</feature>
<reference evidence="3 4" key="1">
    <citation type="submission" date="2016-11" db="EMBL/GenBank/DDBJ databases">
        <authorList>
            <person name="Varghese N."/>
            <person name="Submissions S."/>
        </authorList>
    </citation>
    <scope>NUCLEOTIDE SEQUENCE [LARGE SCALE GENOMIC DNA]</scope>
    <source>
        <strain evidence="3 4">DSM 29341</strain>
    </source>
</reference>
<name>A0A1M4X4M9_9RHOB</name>
<feature type="transmembrane region" description="Helical" evidence="2">
    <location>
        <begin position="413"/>
        <end position="436"/>
    </location>
</feature>
<feature type="transmembrane region" description="Helical" evidence="2">
    <location>
        <begin position="749"/>
        <end position="768"/>
    </location>
</feature>
<evidence type="ECO:0000313" key="3">
    <source>
        <dbReference type="EMBL" id="SHE88313.1"/>
    </source>
</evidence>
<feature type="transmembrane region" description="Helical" evidence="2">
    <location>
        <begin position="122"/>
        <end position="142"/>
    </location>
</feature>
<dbReference type="Pfam" id="PF10101">
    <property type="entry name" value="DUF2339"/>
    <property type="match status" value="1"/>
</dbReference>
<feature type="transmembrane region" description="Helical" evidence="2">
    <location>
        <begin position="648"/>
        <end position="668"/>
    </location>
</feature>
<feature type="transmembrane region" description="Helical" evidence="2">
    <location>
        <begin position="619"/>
        <end position="636"/>
    </location>
</feature>
<feature type="transmembrane region" description="Helical" evidence="2">
    <location>
        <begin position="588"/>
        <end position="607"/>
    </location>
</feature>
<keyword evidence="2" id="KW-0812">Transmembrane</keyword>
<protein>
    <submittedName>
        <fullName evidence="3">Uncharacterized membrane protein</fullName>
    </submittedName>
</protein>
<feature type="transmembrane region" description="Helical" evidence="2">
    <location>
        <begin position="819"/>
        <end position="836"/>
    </location>
</feature>
<feature type="transmembrane region" description="Helical" evidence="2">
    <location>
        <begin position="540"/>
        <end position="558"/>
    </location>
</feature>
<feature type="transmembrane region" description="Helical" evidence="2">
    <location>
        <begin position="313"/>
        <end position="333"/>
    </location>
</feature>
<feature type="transmembrane region" description="Helical" evidence="2">
    <location>
        <begin position="154"/>
        <end position="171"/>
    </location>
</feature>
<evidence type="ECO:0000256" key="1">
    <source>
        <dbReference type="SAM" id="MobiDB-lite"/>
    </source>
</evidence>
<evidence type="ECO:0000313" key="4">
    <source>
        <dbReference type="Proteomes" id="UP000325134"/>
    </source>
</evidence>
<sequence length="908" mass="96261">MESLLVLVGLAILAMPVSIVVLLVGHARLRRRVEQLEIRLGVEPQPDMARPAQTPPAPAEVAKPKPRPAPWGPPKQAIPPSPDQQPEPEKPATVAETASPPAAVVFRADRFDDLSAWLRENWFYAVSALSLALAGIFLVQYGVENGLLPPTARVLAALGFGALLIVAGEVVRRRYGDDESSATAYLPSVFSGAGLVTLFGGVLAARQLYDLIGPEAALAGMIAIALVGLVLGWFHGPLLAAIGLIGAFAAPFVVGGESADPSWLYGYFFVITGLGLGIDTVRRWAWVSVLSLFGAYLAGLLLVTGSPITEPAFLVYVAAVVVIAIAIPVRRIWPDHDGAMFSEFVVRKAGGPRPEFPTRLAFGAVLASSAILALQWADTRGEFWLAVILLAGLTFALLIWAKDAPALQDMSAFPALGLGGFVFTHGFDGGAVARGFWQTYSETPEADFPLAVTWLVALGAVISLLAAWRSFRGGRYPLVWAGAAALYAPALAIALELGWRPASVIGAYPWALHAVALAALMVVLAERFARVDGEARMRPALATLSALSCLTFGCVIVLSSAALTIAFVVTIIAAAALDRRFNLPPMSWFIWAGVATVTFRLILNPGLDWALEAPVAEMALVYGTAVAGYVAAWWMLRPLDRPVANVMLDSAAWATGGVLVSLLLLRSLEGLGEGGADDSHWGLGLLSAIWLLLAFAQVQRFALGGRLNWVRVALGVFFAAHGLLWLALAATVANPVLRFGADPVLGPPVVNTLAIAYLPPALVIGLSAWRIPKMPAQLRLACQGVSIALGALWLGLTIRHFWQGAAGMYEGNGVSQPELYTYTLVLLVIGAALFYQSLARRSDVMRKAGLAVIGLAVAKVFLIDISGLGGLIRVFSLLALGLALAGLAWLNRWAKLRQSPQGPEALDQ</sequence>
<dbReference type="InterPro" id="IPR019286">
    <property type="entry name" value="DUF2339_TM"/>
</dbReference>
<feature type="transmembrane region" description="Helical" evidence="2">
    <location>
        <begin position="848"/>
        <end position="865"/>
    </location>
</feature>
<dbReference type="AlphaFoldDB" id="A0A1M4X4M9"/>
<feature type="transmembrane region" description="Helical" evidence="2">
    <location>
        <begin position="285"/>
        <end position="307"/>
    </location>
</feature>
<keyword evidence="2" id="KW-0472">Membrane</keyword>
<feature type="transmembrane region" description="Helical" evidence="2">
    <location>
        <begin position="680"/>
        <end position="698"/>
    </location>
</feature>
<feature type="transmembrane region" description="Helical" evidence="2">
    <location>
        <begin position="448"/>
        <end position="466"/>
    </location>
</feature>
<feature type="transmembrane region" description="Helical" evidence="2">
    <location>
        <begin position="710"/>
        <end position="729"/>
    </location>
</feature>
<feature type="transmembrane region" description="Helical" evidence="2">
    <location>
        <begin position="871"/>
        <end position="890"/>
    </location>
</feature>
<accession>A0A1M4X4M9</accession>
<dbReference type="PANTHER" id="PTHR38434:SF1">
    <property type="entry name" value="BLL2549 PROTEIN"/>
    <property type="match status" value="1"/>
</dbReference>
<dbReference type="PANTHER" id="PTHR38434">
    <property type="entry name" value="BLL2549 PROTEIN"/>
    <property type="match status" value="1"/>
</dbReference>
<feature type="transmembrane region" description="Helical" evidence="2">
    <location>
        <begin position="262"/>
        <end position="278"/>
    </location>
</feature>
<feature type="transmembrane region" description="Helical" evidence="2">
    <location>
        <begin position="211"/>
        <end position="231"/>
    </location>
</feature>